<dbReference type="RefSeq" id="WP_006953944.1">
    <property type="nucleotide sequence ID" value="NZ_AAMX01000001.1"/>
</dbReference>
<gene>
    <name evidence="1" type="ORF">OS145_02570</name>
</gene>
<dbReference type="Proteomes" id="UP000016543">
    <property type="component" value="Unassembled WGS sequence"/>
</dbReference>
<protein>
    <recommendedName>
        <fullName evidence="3">DUF3892 domain-containing protein</fullName>
    </recommendedName>
</protein>
<reference evidence="1 2" key="1">
    <citation type="submission" date="2006-01" db="EMBL/GenBank/DDBJ databases">
        <authorList>
            <person name="Brettar I."/>
            <person name="Hofle M."/>
            <person name="Ferriera S."/>
            <person name="Johnson J."/>
            <person name="Kravitz S."/>
            <person name="Halpern A."/>
            <person name="Remington K."/>
            <person name="Beeson K."/>
            <person name="Tran B."/>
            <person name="Rogers Y.-H."/>
            <person name="Friedman R."/>
            <person name="Venter J.C."/>
        </authorList>
    </citation>
    <scope>NUCLEOTIDE SEQUENCE [LARGE SCALE GENOMIC DNA]</scope>
    <source>
        <strain evidence="1 2">OS145</strain>
    </source>
</reference>
<evidence type="ECO:0000313" key="2">
    <source>
        <dbReference type="Proteomes" id="UP000016543"/>
    </source>
</evidence>
<comment type="caution">
    <text evidence="1">The sequence shown here is derived from an EMBL/GenBank/DDBJ whole genome shotgun (WGS) entry which is preliminary data.</text>
</comment>
<evidence type="ECO:0008006" key="3">
    <source>
        <dbReference type="Google" id="ProtNLM"/>
    </source>
</evidence>
<dbReference type="Pfam" id="PF13031">
    <property type="entry name" value="DUF3892"/>
    <property type="match status" value="1"/>
</dbReference>
<dbReference type="EMBL" id="AAMX01000001">
    <property type="protein sequence ID" value="EAQ33216.1"/>
    <property type="molecule type" value="Genomic_DNA"/>
</dbReference>
<accession>A0ABP2CTP2</accession>
<evidence type="ECO:0000313" key="1">
    <source>
        <dbReference type="EMBL" id="EAQ33216.1"/>
    </source>
</evidence>
<name>A0ABP2CTP2_9GAMM</name>
<dbReference type="InterPro" id="IPR024997">
    <property type="entry name" value="DUF3892"/>
</dbReference>
<keyword evidence="2" id="KW-1185">Reference proteome</keyword>
<sequence length="87" mass="9794">MAKRQVKATRKDDDGDITALCNEWQTWSPRKKVDAINDIEHGIHEYYVKEVGTQEVAVKVKSRGGKKYLTTEADSNSGNNLDNLPNC</sequence>
<proteinExistence type="predicted"/>
<organism evidence="1 2">
    <name type="scientific">Idiomarina baltica OS145</name>
    <dbReference type="NCBI Taxonomy" id="314276"/>
    <lineage>
        <taxon>Bacteria</taxon>
        <taxon>Pseudomonadati</taxon>
        <taxon>Pseudomonadota</taxon>
        <taxon>Gammaproteobacteria</taxon>
        <taxon>Alteromonadales</taxon>
        <taxon>Idiomarinaceae</taxon>
        <taxon>Idiomarina</taxon>
    </lineage>
</organism>